<dbReference type="GO" id="GO:0031418">
    <property type="term" value="F:L-ascorbic acid binding"/>
    <property type="evidence" value="ECO:0007669"/>
    <property type="project" value="InterPro"/>
</dbReference>
<evidence type="ECO:0000256" key="2">
    <source>
        <dbReference type="ARBA" id="ARBA00022723"/>
    </source>
</evidence>
<keyword evidence="2" id="KW-0479">Metal-binding</keyword>
<dbReference type="GO" id="GO:0004656">
    <property type="term" value="F:procollagen-proline 4-dioxygenase activity"/>
    <property type="evidence" value="ECO:0007669"/>
    <property type="project" value="TreeGrafter"/>
</dbReference>
<proteinExistence type="predicted"/>
<dbReference type="SUPFAM" id="SSF51197">
    <property type="entry name" value="Clavaminate synthase-like"/>
    <property type="match status" value="1"/>
</dbReference>
<feature type="domain" description="Prolyl 4-hydroxylase alpha subunit" evidence="7">
    <location>
        <begin position="60"/>
        <end position="271"/>
    </location>
</feature>
<keyword evidence="9" id="KW-1185">Reference proteome</keyword>
<evidence type="ECO:0000259" key="7">
    <source>
        <dbReference type="SMART" id="SM00702"/>
    </source>
</evidence>
<dbReference type="AlphaFoldDB" id="A0AAJ0CT87"/>
<protein>
    <recommendedName>
        <fullName evidence="7">Prolyl 4-hydroxylase alpha subunit domain-containing protein</fullName>
    </recommendedName>
</protein>
<keyword evidence="3" id="KW-0223">Dioxygenase</keyword>
<evidence type="ECO:0000256" key="5">
    <source>
        <dbReference type="ARBA" id="ARBA00023004"/>
    </source>
</evidence>
<dbReference type="SMART" id="SM00702">
    <property type="entry name" value="P4Hc"/>
    <property type="match status" value="1"/>
</dbReference>
<dbReference type="Gene3D" id="2.60.120.620">
    <property type="entry name" value="q2cbj1_9rhob like domain"/>
    <property type="match status" value="1"/>
</dbReference>
<comment type="caution">
    <text evidence="8">The sequence shown here is derived from an EMBL/GenBank/DDBJ whole genome shotgun (WGS) entry which is preliminary data.</text>
</comment>
<dbReference type="GO" id="GO:0005506">
    <property type="term" value="F:iron ion binding"/>
    <property type="evidence" value="ECO:0007669"/>
    <property type="project" value="InterPro"/>
</dbReference>
<dbReference type="Proteomes" id="UP001251528">
    <property type="component" value="Unassembled WGS sequence"/>
</dbReference>
<evidence type="ECO:0000256" key="1">
    <source>
        <dbReference type="ARBA" id="ARBA00001961"/>
    </source>
</evidence>
<name>A0AAJ0CT87_9HYPO</name>
<dbReference type="InterPro" id="IPR044862">
    <property type="entry name" value="Pro_4_hyd_alph_FE2OG_OXY"/>
</dbReference>
<dbReference type="EMBL" id="JASWJB010000098">
    <property type="protein sequence ID" value="KAK2598170.1"/>
    <property type="molecule type" value="Genomic_DNA"/>
</dbReference>
<dbReference type="GO" id="GO:0005783">
    <property type="term" value="C:endoplasmic reticulum"/>
    <property type="evidence" value="ECO:0007669"/>
    <property type="project" value="TreeGrafter"/>
</dbReference>
<dbReference type="InterPro" id="IPR006620">
    <property type="entry name" value="Pro_4_hyd_alph"/>
</dbReference>
<evidence type="ECO:0000256" key="3">
    <source>
        <dbReference type="ARBA" id="ARBA00022964"/>
    </source>
</evidence>
<keyword evidence="4" id="KW-0560">Oxidoreductase</keyword>
<evidence type="ECO:0000313" key="9">
    <source>
        <dbReference type="Proteomes" id="UP001251528"/>
    </source>
</evidence>
<dbReference type="PANTHER" id="PTHR10869">
    <property type="entry name" value="PROLYL 4-HYDROXYLASE ALPHA SUBUNIT"/>
    <property type="match status" value="1"/>
</dbReference>
<sequence>MAANKLSNILRPMHNIPQQTRYLSKPVPISSTFLKGPPAKPITVQPIPFAASSVPEYDGATAVILDNVLSPLECQQLLHLAESSVSLDEEHASPWRPALVNMGVGWEVAIADYRNSDRIIWDEQTIVDRLWDRCLQADGIEEMFSKTPEDNDELMGRWVFERVNERMRFLKYTPGHFFKPHCDGSYGYEKDGAEIRTHYTVHLYLNDSAKESPTGEGHLGGATSFLSRNEKRRHDVNPKAGSVLIFQHKRLYHEGAEVTSGVKYTMRTDILYRWKSRK</sequence>
<gene>
    <name evidence="8" type="ORF">QQS21_005721</name>
</gene>
<accession>A0AAJ0CT87</accession>
<dbReference type="PANTHER" id="PTHR10869:SF241">
    <property type="entry name" value="FE2OG DIOXYGENASE DOMAIN-CONTAINING PROTEIN"/>
    <property type="match status" value="1"/>
</dbReference>
<evidence type="ECO:0000256" key="4">
    <source>
        <dbReference type="ARBA" id="ARBA00023002"/>
    </source>
</evidence>
<evidence type="ECO:0000256" key="6">
    <source>
        <dbReference type="SAM" id="MobiDB-lite"/>
    </source>
</evidence>
<organism evidence="8 9">
    <name type="scientific">Conoideocrella luteorostrata</name>
    <dbReference type="NCBI Taxonomy" id="1105319"/>
    <lineage>
        <taxon>Eukaryota</taxon>
        <taxon>Fungi</taxon>
        <taxon>Dikarya</taxon>
        <taxon>Ascomycota</taxon>
        <taxon>Pezizomycotina</taxon>
        <taxon>Sordariomycetes</taxon>
        <taxon>Hypocreomycetidae</taxon>
        <taxon>Hypocreales</taxon>
        <taxon>Clavicipitaceae</taxon>
        <taxon>Conoideocrella</taxon>
    </lineage>
</organism>
<dbReference type="InterPro" id="IPR045054">
    <property type="entry name" value="P4HA-like"/>
</dbReference>
<comment type="cofactor">
    <cofactor evidence="1">
        <name>L-ascorbate</name>
        <dbReference type="ChEBI" id="CHEBI:38290"/>
    </cofactor>
</comment>
<dbReference type="Pfam" id="PF13640">
    <property type="entry name" value="2OG-FeII_Oxy_3"/>
    <property type="match status" value="1"/>
</dbReference>
<reference evidence="8" key="1">
    <citation type="submission" date="2023-06" db="EMBL/GenBank/DDBJ databases">
        <title>Conoideocrella luteorostrata (Hypocreales: Clavicipitaceae), a potential biocontrol fungus for elongate hemlock scale in United States Christmas tree production areas.</title>
        <authorList>
            <person name="Barrett H."/>
            <person name="Lovett B."/>
            <person name="Macias A.M."/>
            <person name="Stajich J.E."/>
            <person name="Kasson M.T."/>
        </authorList>
    </citation>
    <scope>NUCLEOTIDE SEQUENCE</scope>
    <source>
        <strain evidence="8">ARSEF 14590</strain>
    </source>
</reference>
<feature type="region of interest" description="Disordered" evidence="6">
    <location>
        <begin position="212"/>
        <end position="232"/>
    </location>
</feature>
<keyword evidence="5" id="KW-0408">Iron</keyword>
<evidence type="ECO:0000313" key="8">
    <source>
        <dbReference type="EMBL" id="KAK2598170.1"/>
    </source>
</evidence>